<keyword evidence="1" id="KW-0812">Transmembrane</keyword>
<reference evidence="3" key="1">
    <citation type="submission" date="2023-09" db="EMBL/GenBank/DDBJ databases">
        <authorList>
            <person name="Li S."/>
            <person name="Li X."/>
            <person name="Zhang C."/>
            <person name="Zhao Z."/>
        </authorList>
    </citation>
    <scope>NUCLEOTIDE SEQUENCE [LARGE SCALE GENOMIC DNA]</scope>
    <source>
        <strain evidence="3">SQ149</strain>
    </source>
</reference>
<dbReference type="RefSeq" id="WP_348391603.1">
    <property type="nucleotide sequence ID" value="NZ_CP134145.1"/>
</dbReference>
<dbReference type="EMBL" id="CP134145">
    <property type="protein sequence ID" value="WNC72486.1"/>
    <property type="molecule type" value="Genomic_DNA"/>
</dbReference>
<organism evidence="2 3">
    <name type="scientific">Thalassotalea psychrophila</name>
    <dbReference type="NCBI Taxonomy" id="3065647"/>
    <lineage>
        <taxon>Bacteria</taxon>
        <taxon>Pseudomonadati</taxon>
        <taxon>Pseudomonadota</taxon>
        <taxon>Gammaproteobacteria</taxon>
        <taxon>Alteromonadales</taxon>
        <taxon>Colwelliaceae</taxon>
        <taxon>Thalassotalea</taxon>
    </lineage>
</organism>
<evidence type="ECO:0000313" key="2">
    <source>
        <dbReference type="EMBL" id="WNC72486.1"/>
    </source>
</evidence>
<keyword evidence="1" id="KW-0472">Membrane</keyword>
<accession>A0ABY9TVG4</accession>
<keyword evidence="1" id="KW-1133">Transmembrane helix</keyword>
<evidence type="ECO:0000313" key="3">
    <source>
        <dbReference type="Proteomes" id="UP001258994"/>
    </source>
</evidence>
<name>A0ABY9TVG4_9GAMM</name>
<keyword evidence="3" id="KW-1185">Reference proteome</keyword>
<dbReference type="Proteomes" id="UP001258994">
    <property type="component" value="Chromosome"/>
</dbReference>
<feature type="transmembrane region" description="Helical" evidence="1">
    <location>
        <begin position="65"/>
        <end position="92"/>
    </location>
</feature>
<gene>
    <name evidence="2" type="ORF">RGQ13_00505</name>
</gene>
<protein>
    <submittedName>
        <fullName evidence="2">TM2 domain-containing protein</fullName>
    </submittedName>
</protein>
<evidence type="ECO:0000256" key="1">
    <source>
        <dbReference type="SAM" id="Phobius"/>
    </source>
</evidence>
<sequence length="128" mass="15136">MNISELEKEEDNLRKEVTALSPEQRRKYYEIEGSKLKDPDTYAALNWFFIAGLHHFYLKKHVKGSIVIILSIYAIFTLFDYGWILLLVLSLIELPQLFFSQRIVKKYNNKVIKQTLIDVIKENSVRQN</sequence>
<feature type="transmembrane region" description="Helical" evidence="1">
    <location>
        <begin position="41"/>
        <end position="58"/>
    </location>
</feature>
<proteinExistence type="predicted"/>